<keyword evidence="6" id="KW-0675">Receptor</keyword>
<dbReference type="Pfam" id="PF00001">
    <property type="entry name" value="7tm_1"/>
    <property type="match status" value="1"/>
</dbReference>
<evidence type="ECO:0000256" key="5">
    <source>
        <dbReference type="ARBA" id="ARBA00023136"/>
    </source>
</evidence>
<feature type="transmembrane region" description="Helical" evidence="8">
    <location>
        <begin position="120"/>
        <end position="143"/>
    </location>
</feature>
<dbReference type="InterPro" id="IPR017452">
    <property type="entry name" value="GPCR_Rhodpsn_7TM"/>
</dbReference>
<evidence type="ECO:0000256" key="2">
    <source>
        <dbReference type="ARBA" id="ARBA00022692"/>
    </source>
</evidence>
<dbReference type="PANTHER" id="PTHR45695:SF9">
    <property type="entry name" value="LEUCOKININ RECEPTOR"/>
    <property type="match status" value="1"/>
</dbReference>
<keyword evidence="5 8" id="KW-0472">Membrane</keyword>
<name>A0ABD3WX32_SINWO</name>
<reference evidence="10 11" key="1">
    <citation type="submission" date="2024-11" db="EMBL/GenBank/DDBJ databases">
        <title>Chromosome-level genome assembly of the freshwater bivalve Anodonta woodiana.</title>
        <authorList>
            <person name="Chen X."/>
        </authorList>
    </citation>
    <scope>NUCLEOTIDE SEQUENCE [LARGE SCALE GENOMIC DNA]</scope>
    <source>
        <strain evidence="10">MN2024</strain>
        <tissue evidence="10">Gills</tissue>
    </source>
</reference>
<evidence type="ECO:0000256" key="3">
    <source>
        <dbReference type="ARBA" id="ARBA00022989"/>
    </source>
</evidence>
<evidence type="ECO:0000313" key="11">
    <source>
        <dbReference type="Proteomes" id="UP001634394"/>
    </source>
</evidence>
<keyword evidence="7" id="KW-0807">Transducer</keyword>
<dbReference type="GO" id="GO:0016020">
    <property type="term" value="C:membrane"/>
    <property type="evidence" value="ECO:0007669"/>
    <property type="project" value="UniProtKB-SubCell"/>
</dbReference>
<evidence type="ECO:0000259" key="9">
    <source>
        <dbReference type="PROSITE" id="PS50262"/>
    </source>
</evidence>
<evidence type="ECO:0000256" key="1">
    <source>
        <dbReference type="ARBA" id="ARBA00004141"/>
    </source>
</evidence>
<dbReference type="PROSITE" id="PS50262">
    <property type="entry name" value="G_PROTEIN_RECEP_F1_2"/>
    <property type="match status" value="1"/>
</dbReference>
<feature type="domain" description="G-protein coupled receptors family 1 profile" evidence="9">
    <location>
        <begin position="59"/>
        <end position="233"/>
    </location>
</feature>
<feature type="transmembrane region" description="Helical" evidence="8">
    <location>
        <begin position="155"/>
        <end position="177"/>
    </location>
</feature>
<keyword evidence="4" id="KW-0297">G-protein coupled receptor</keyword>
<dbReference type="AlphaFoldDB" id="A0ABD3WX32"/>
<feature type="transmembrane region" description="Helical" evidence="8">
    <location>
        <begin position="79"/>
        <end position="100"/>
    </location>
</feature>
<proteinExistence type="predicted"/>
<dbReference type="InterPro" id="IPR000276">
    <property type="entry name" value="GPCR_Rhodpsn"/>
</dbReference>
<evidence type="ECO:0000256" key="4">
    <source>
        <dbReference type="ARBA" id="ARBA00023040"/>
    </source>
</evidence>
<evidence type="ECO:0000256" key="8">
    <source>
        <dbReference type="SAM" id="Phobius"/>
    </source>
</evidence>
<feature type="transmembrane region" description="Helical" evidence="8">
    <location>
        <begin position="205"/>
        <end position="233"/>
    </location>
</feature>
<feature type="transmembrane region" description="Helical" evidence="8">
    <location>
        <begin position="265"/>
        <end position="285"/>
    </location>
</feature>
<dbReference type="PRINTS" id="PR00237">
    <property type="entry name" value="GPCRRHODOPSN"/>
</dbReference>
<evidence type="ECO:0000313" key="10">
    <source>
        <dbReference type="EMBL" id="KAL3877183.1"/>
    </source>
</evidence>
<evidence type="ECO:0000256" key="6">
    <source>
        <dbReference type="ARBA" id="ARBA00023170"/>
    </source>
</evidence>
<keyword evidence="11" id="KW-1185">Reference proteome</keyword>
<keyword evidence="3 8" id="KW-1133">Transmembrane helix</keyword>
<dbReference type="SUPFAM" id="SSF81321">
    <property type="entry name" value="Family A G protein-coupled receptor-like"/>
    <property type="match status" value="1"/>
</dbReference>
<keyword evidence="2 8" id="KW-0812">Transmembrane</keyword>
<comment type="caution">
    <text evidence="10">The sequence shown here is derived from an EMBL/GenBank/DDBJ whole genome shotgun (WGS) entry which is preliminary data.</text>
</comment>
<dbReference type="Gene3D" id="1.20.1070.10">
    <property type="entry name" value="Rhodopsin 7-helix transmembrane proteins"/>
    <property type="match status" value="1"/>
</dbReference>
<organism evidence="10 11">
    <name type="scientific">Sinanodonta woodiana</name>
    <name type="common">Chinese pond mussel</name>
    <name type="synonym">Anodonta woodiana</name>
    <dbReference type="NCBI Taxonomy" id="1069815"/>
    <lineage>
        <taxon>Eukaryota</taxon>
        <taxon>Metazoa</taxon>
        <taxon>Spiralia</taxon>
        <taxon>Lophotrochozoa</taxon>
        <taxon>Mollusca</taxon>
        <taxon>Bivalvia</taxon>
        <taxon>Autobranchia</taxon>
        <taxon>Heteroconchia</taxon>
        <taxon>Palaeoheterodonta</taxon>
        <taxon>Unionida</taxon>
        <taxon>Unionoidea</taxon>
        <taxon>Unionidae</taxon>
        <taxon>Unioninae</taxon>
        <taxon>Sinanodonta</taxon>
    </lineage>
</organism>
<evidence type="ECO:0000256" key="7">
    <source>
        <dbReference type="ARBA" id="ARBA00023224"/>
    </source>
</evidence>
<comment type="subcellular location">
    <subcellularLocation>
        <location evidence="1">Membrane</location>
        <topology evidence="1">Multi-pass membrane protein</topology>
    </subcellularLocation>
</comment>
<dbReference type="Proteomes" id="UP001634394">
    <property type="component" value="Unassembled WGS sequence"/>
</dbReference>
<protein>
    <recommendedName>
        <fullName evidence="9">G-protein coupled receptors family 1 profile domain-containing protein</fullName>
    </recommendedName>
</protein>
<dbReference type="PANTHER" id="PTHR45695">
    <property type="entry name" value="LEUCOKININ RECEPTOR-RELATED"/>
    <property type="match status" value="1"/>
</dbReference>
<dbReference type="EMBL" id="JBJQND010000005">
    <property type="protein sequence ID" value="KAL3877183.1"/>
    <property type="molecule type" value="Genomic_DNA"/>
</dbReference>
<feature type="transmembrane region" description="Helical" evidence="8">
    <location>
        <begin position="46"/>
        <end position="67"/>
    </location>
</feature>
<gene>
    <name evidence="10" type="ORF">ACJMK2_034924</name>
</gene>
<dbReference type="GO" id="GO:0004930">
    <property type="term" value="F:G protein-coupled receptor activity"/>
    <property type="evidence" value="ECO:0007669"/>
    <property type="project" value="UniProtKB-KW"/>
</dbReference>
<sequence length="338" mass="39319">MTAILEDSNFTNYSIDYPNINLTSELSKFLEQFEEKPTVAEITLKILFYVISMCGAFFGNLIVLLVIACHRVLRTKFNFYIINLVTADLLMPVFCMWVHLVSSLKKQWPLGETFCRIHTFLQVMLVCVNIFTLAIATTDRFLAAFAPGRLYITQTYQWVVVTFIWIIASCISLPWILYQKYTEFDWLGEHQMLCDAKFPSEASRIAYTLTFFLIMYIIPIFVMFLFIILTLYIQGRTPSPTSIPEVTQAEEMQKRRPRGIKEFKYIALYLAYSSSALNPIVYIVYNKCFRNAVIQMWKRKCSRHRSNMSVSPGDRAMELYDRELESLESNSVTTISES</sequence>
<accession>A0ABD3WX32</accession>